<dbReference type="EC" id="3.2.1.40" evidence="2"/>
<dbReference type="Pfam" id="PF25788">
    <property type="entry name" value="Ig_Rha78A_N"/>
    <property type="match status" value="1"/>
</dbReference>
<dbReference type="RefSeq" id="WP_377599358.1">
    <property type="nucleotide sequence ID" value="NZ_JBHUME010000002.1"/>
</dbReference>
<dbReference type="Pfam" id="PF08531">
    <property type="entry name" value="Bac_rhamnosid_N"/>
    <property type="match status" value="1"/>
</dbReference>
<feature type="domain" description="Bacterial alpha-L-rhamnosidase N-terminal" evidence="5">
    <location>
        <begin position="145"/>
        <end position="313"/>
    </location>
</feature>
<dbReference type="PANTHER" id="PTHR33307">
    <property type="entry name" value="ALPHA-RHAMNOSIDASE (EUROFUNG)"/>
    <property type="match status" value="1"/>
</dbReference>
<dbReference type="SUPFAM" id="SSF48208">
    <property type="entry name" value="Six-hairpin glycosidases"/>
    <property type="match status" value="1"/>
</dbReference>
<dbReference type="SUPFAM" id="SSF49265">
    <property type="entry name" value="Fibronectin type III"/>
    <property type="match status" value="1"/>
</dbReference>
<accession>A0ABW5P7R9</accession>
<dbReference type="InterPro" id="IPR013737">
    <property type="entry name" value="Bac_rhamnosid_N"/>
</dbReference>
<dbReference type="Gene3D" id="2.60.40.10">
    <property type="entry name" value="Immunoglobulins"/>
    <property type="match status" value="1"/>
</dbReference>
<feature type="domain" description="Alpha-L-rhamnosidase C-terminal" evidence="7">
    <location>
        <begin position="777"/>
        <end position="850"/>
    </location>
</feature>
<keyword evidence="3 8" id="KW-0378">Hydrolase</keyword>
<evidence type="ECO:0000259" key="5">
    <source>
        <dbReference type="Pfam" id="PF08531"/>
    </source>
</evidence>
<dbReference type="InterPro" id="IPR035398">
    <property type="entry name" value="Bac_rhamnosid_C"/>
</dbReference>
<dbReference type="Gene3D" id="2.60.120.260">
    <property type="entry name" value="Galactose-binding domain-like"/>
    <property type="match status" value="2"/>
</dbReference>
<evidence type="ECO:0000313" key="9">
    <source>
        <dbReference type="Proteomes" id="UP001597541"/>
    </source>
</evidence>
<dbReference type="InterPro" id="IPR013783">
    <property type="entry name" value="Ig-like_fold"/>
</dbReference>
<dbReference type="InterPro" id="IPR016007">
    <property type="entry name" value="Alpha_rhamnosid"/>
</dbReference>
<protein>
    <recommendedName>
        <fullName evidence="2">alpha-L-rhamnosidase</fullName>
        <ecNumber evidence="2">3.2.1.40</ecNumber>
    </recommendedName>
</protein>
<dbReference type="Pfam" id="PF17389">
    <property type="entry name" value="Bac_rhamnosid6H"/>
    <property type="match status" value="1"/>
</dbReference>
<keyword evidence="9" id="KW-1185">Reference proteome</keyword>
<reference evidence="9" key="1">
    <citation type="journal article" date="2019" name="Int. J. Syst. Evol. Microbiol.">
        <title>The Global Catalogue of Microorganisms (GCM) 10K type strain sequencing project: providing services to taxonomists for standard genome sequencing and annotation.</title>
        <authorList>
            <consortium name="The Broad Institute Genomics Platform"/>
            <consortium name="The Broad Institute Genome Sequencing Center for Infectious Disease"/>
            <person name="Wu L."/>
            <person name="Ma J."/>
        </authorList>
    </citation>
    <scope>NUCLEOTIDE SEQUENCE [LARGE SCALE GENOMIC DNA]</scope>
    <source>
        <strain evidence="9">KCTC 3950</strain>
    </source>
</reference>
<feature type="domain" description="Alpha-L-rhamnosidase concanavalin-like" evidence="4">
    <location>
        <begin position="323"/>
        <end position="423"/>
    </location>
</feature>
<comment type="caution">
    <text evidence="8">The sequence shown here is derived from an EMBL/GenBank/DDBJ whole genome shotgun (WGS) entry which is preliminary data.</text>
</comment>
<dbReference type="EMBL" id="JBHUME010000002">
    <property type="protein sequence ID" value="MFD2611069.1"/>
    <property type="molecule type" value="Genomic_DNA"/>
</dbReference>
<evidence type="ECO:0000256" key="1">
    <source>
        <dbReference type="ARBA" id="ARBA00001445"/>
    </source>
</evidence>
<dbReference type="InterPro" id="IPR036116">
    <property type="entry name" value="FN3_sf"/>
</dbReference>
<dbReference type="InterPro" id="IPR035396">
    <property type="entry name" value="Bac_rhamnosid6H"/>
</dbReference>
<evidence type="ECO:0000256" key="3">
    <source>
        <dbReference type="ARBA" id="ARBA00022801"/>
    </source>
</evidence>
<evidence type="ECO:0000313" key="8">
    <source>
        <dbReference type="EMBL" id="MFD2611069.1"/>
    </source>
</evidence>
<comment type="catalytic activity">
    <reaction evidence="1">
        <text>Hydrolysis of terminal non-reducing alpha-L-rhamnose residues in alpha-L-rhamnosides.</text>
        <dbReference type="EC" id="3.2.1.40"/>
    </reaction>
</comment>
<sequence length="893" mass="100468">MVTVRKVRIEYKRNPLGIDVQKPRISWQLQSDRRGTAQQAYQIQVSVEDTFQLVLWNTQKVDSEDNLHIPYEGPELVARTRYFVRVRIWDEQGQVSPWSEIGHWETALLAAGDWEAQWITPAEDHLNRQEEAAFLLRKEFEVRPQIRSARIYSTALGVYELHLNGTRVSEDRLSPGWTSYSHRLQYQTYDVTGLLNDGANAVGMALANGWYKGNLAWDGRSNIYGDRRAGLLQLEIRYEDGSRQVISTDETWSSATGPVVYAEIYHGETYDARLEISGWSEAGSPSGSWGTVETLAPPAAVLKAQESEPVQVVSEIKPVELIHTPSGETVIDFGQNMVGWVAFRVTGEAGTTVTLHHAEVLDGEGNFYTENLRSAKQQIRYICKGGQEERYEPHFTFQGFRYVKVEGYTGELRLDAFTGRVVHSAMEQTGKFECSNPLLNQLQSNIVWGQKGNFLDVPTDCPQRDERLGWTGDAQVFIRTAAFNMEVASFFTKWLRDLQADQAEDGAVPFVVPNVLDGYSSAAWGDAAVICPWNLYVCYGDRRILQEQFASMKAWVEYIRRQGDNEYLWNTGFHFGDWLGLDAKENSYIGATPTDLIATAFYAYSTQLVSKAAEVLGLEEEARKYKELHSRISEHFHLEFVTPNHRLAAPTQTAHVLALMFGLVEGPAKERTAATLAKMIEDNKYHLTTGFVGTPYLCLALSENGYHETAAKLVTQTSYPSWLYSITKGATTIWEHWDGIKEDGSFWSKDMNSYNHYAYGSIGDWLYRVLAGLDAAEDRPGYKRILLKPQPSEEFEYASAELESMYGPIRSSWRRDSESLTMAVEIEIPANTTAQVTLPEAAADRVMEGGTLLSQTEGINSVRQLGSAVVFEAGSGKYSFSYPLAARLAEQTV</sequence>
<name>A0ABW5P7R9_9BACL</name>
<evidence type="ECO:0000259" key="6">
    <source>
        <dbReference type="Pfam" id="PF17389"/>
    </source>
</evidence>
<evidence type="ECO:0000259" key="7">
    <source>
        <dbReference type="Pfam" id="PF17390"/>
    </source>
</evidence>
<dbReference type="InterPro" id="IPR008928">
    <property type="entry name" value="6-hairpin_glycosidase_sf"/>
</dbReference>
<feature type="domain" description="Alpha-L-rhamnosidase six-hairpin glycosidase" evidence="6">
    <location>
        <begin position="427"/>
        <end position="769"/>
    </location>
</feature>
<dbReference type="GO" id="GO:0016787">
    <property type="term" value="F:hydrolase activity"/>
    <property type="evidence" value="ECO:0007669"/>
    <property type="project" value="UniProtKB-KW"/>
</dbReference>
<dbReference type="PIRSF" id="PIRSF010631">
    <property type="entry name" value="A-rhamnsds"/>
    <property type="match status" value="1"/>
</dbReference>
<proteinExistence type="predicted"/>
<dbReference type="Gene3D" id="2.60.420.10">
    <property type="entry name" value="Maltose phosphorylase, domain 3"/>
    <property type="match status" value="1"/>
</dbReference>
<gene>
    <name evidence="8" type="ORF">ACFSUF_01370</name>
</gene>
<evidence type="ECO:0000256" key="2">
    <source>
        <dbReference type="ARBA" id="ARBA00012652"/>
    </source>
</evidence>
<evidence type="ECO:0000259" key="4">
    <source>
        <dbReference type="Pfam" id="PF05592"/>
    </source>
</evidence>
<organism evidence="8 9">
    <name type="scientific">Paenibacillus gansuensis</name>
    <dbReference type="NCBI Taxonomy" id="306542"/>
    <lineage>
        <taxon>Bacteria</taxon>
        <taxon>Bacillati</taxon>
        <taxon>Bacillota</taxon>
        <taxon>Bacilli</taxon>
        <taxon>Bacillales</taxon>
        <taxon>Paenibacillaceae</taxon>
        <taxon>Paenibacillus</taxon>
    </lineage>
</organism>
<dbReference type="InterPro" id="IPR012341">
    <property type="entry name" value="6hp_glycosidase-like_sf"/>
</dbReference>
<dbReference type="Proteomes" id="UP001597541">
    <property type="component" value="Unassembled WGS sequence"/>
</dbReference>
<dbReference type="InterPro" id="IPR008902">
    <property type="entry name" value="Rhamnosid_concanavalin"/>
</dbReference>
<dbReference type="PANTHER" id="PTHR33307:SF6">
    <property type="entry name" value="ALPHA-RHAMNOSIDASE (EUROFUNG)-RELATED"/>
    <property type="match status" value="1"/>
</dbReference>
<dbReference type="Pfam" id="PF05592">
    <property type="entry name" value="Bac_rhamnosid"/>
    <property type="match status" value="1"/>
</dbReference>
<dbReference type="Gene3D" id="1.50.10.10">
    <property type="match status" value="1"/>
</dbReference>
<dbReference type="Pfam" id="PF17390">
    <property type="entry name" value="Bac_rhamnosid_C"/>
    <property type="match status" value="1"/>
</dbReference>